<sequence length="155" mass="18955">MEDIKLKKMKEILYSNPKYKNMKIDYRIEEGNYYLIYHYQKNFNIFDMEFHELMSKIIEEVFYKNGITNVGQRDVLEREVKEYFPEKNEILNFYTALEFEEILNTLSKTFKKNIASNYTDTYFAINKYNNMKLNKRSKLNKTKYNKPNIIYSNFS</sequence>
<dbReference type="RefSeq" id="WP_021747309.1">
    <property type="nucleotide sequence ID" value="NZ_KI271430.1"/>
</dbReference>
<dbReference type="HOGENOM" id="CLU_1693345_0_0_0"/>
<dbReference type="Proteomes" id="UP000016626">
    <property type="component" value="Unassembled WGS sequence"/>
</dbReference>
<protein>
    <submittedName>
        <fullName evidence="1">Uncharacterized protein</fullName>
    </submittedName>
</protein>
<organism evidence="1 2">
    <name type="scientific">Leptotrichia wadei (strain F0279)</name>
    <dbReference type="NCBI Taxonomy" id="888055"/>
    <lineage>
        <taxon>Bacteria</taxon>
        <taxon>Fusobacteriati</taxon>
        <taxon>Fusobacteriota</taxon>
        <taxon>Fusobacteriia</taxon>
        <taxon>Fusobacteriales</taxon>
        <taxon>Leptotrichiaceae</taxon>
        <taxon>Leptotrichia</taxon>
    </lineage>
</organism>
<dbReference type="EMBL" id="AWVM01000056">
    <property type="protein sequence ID" value="ERK51693.1"/>
    <property type="molecule type" value="Genomic_DNA"/>
</dbReference>
<evidence type="ECO:0000313" key="1">
    <source>
        <dbReference type="EMBL" id="ERK51693.1"/>
    </source>
</evidence>
<name>U2RDP1_LEPWF</name>
<reference evidence="1 2" key="1">
    <citation type="submission" date="2013-06" db="EMBL/GenBank/DDBJ databases">
        <authorList>
            <person name="Weinstock G."/>
            <person name="Sodergren E."/>
            <person name="Lobos E.A."/>
            <person name="Fulton L."/>
            <person name="Fulton R."/>
            <person name="Courtney L."/>
            <person name="Fronick C."/>
            <person name="O'Laughlin M."/>
            <person name="Godfrey J."/>
            <person name="Wilson R.M."/>
            <person name="Miner T."/>
            <person name="Farmer C."/>
            <person name="Delehaunty K."/>
            <person name="Cordes M."/>
            <person name="Minx P."/>
            <person name="Tomlinson C."/>
            <person name="Chen J."/>
            <person name="Wollam A."/>
            <person name="Pepin K.H."/>
            <person name="Bhonagiri V."/>
            <person name="Zhang X."/>
            <person name="Warren W."/>
            <person name="Mitreva M."/>
            <person name="Mardis E.R."/>
            <person name="Wilson R.K."/>
        </authorList>
    </citation>
    <scope>NUCLEOTIDE SEQUENCE [LARGE SCALE GENOMIC DNA]</scope>
    <source>
        <strain evidence="1 2">F0279</strain>
    </source>
</reference>
<proteinExistence type="predicted"/>
<dbReference type="AlphaFoldDB" id="U2RDP1"/>
<gene>
    <name evidence="1" type="ORF">HMPREF9015_01076</name>
</gene>
<comment type="caution">
    <text evidence="1">The sequence shown here is derived from an EMBL/GenBank/DDBJ whole genome shotgun (WGS) entry which is preliminary data.</text>
</comment>
<dbReference type="PATRIC" id="fig|888055.3.peg.1033"/>
<evidence type="ECO:0000313" key="2">
    <source>
        <dbReference type="Proteomes" id="UP000016626"/>
    </source>
</evidence>
<accession>U2RDP1</accession>